<feature type="region of interest" description="Disordered" evidence="1">
    <location>
        <begin position="478"/>
        <end position="577"/>
    </location>
</feature>
<dbReference type="GeneID" id="37028674"/>
<reference evidence="3 4" key="1">
    <citation type="journal article" date="2018" name="Mol. Biol. Evol.">
        <title>Broad Genomic Sampling Reveals a Smut Pathogenic Ancestry of the Fungal Clade Ustilaginomycotina.</title>
        <authorList>
            <person name="Kijpornyongpan T."/>
            <person name="Mondo S.J."/>
            <person name="Barry K."/>
            <person name="Sandor L."/>
            <person name="Lee J."/>
            <person name="Lipzen A."/>
            <person name="Pangilinan J."/>
            <person name="LaButti K."/>
            <person name="Hainaut M."/>
            <person name="Henrissat B."/>
            <person name="Grigoriev I.V."/>
            <person name="Spatafora J.W."/>
            <person name="Aime M.C."/>
        </authorList>
    </citation>
    <scope>NUCLEOTIDE SEQUENCE [LARGE SCALE GENOMIC DNA]</scope>
    <source>
        <strain evidence="3 4">MCA 5214</strain>
    </source>
</reference>
<dbReference type="GO" id="GO:0071944">
    <property type="term" value="C:cell periphery"/>
    <property type="evidence" value="ECO:0007669"/>
    <property type="project" value="TreeGrafter"/>
</dbReference>
<dbReference type="Pfam" id="PF04424">
    <property type="entry name" value="MINDY_DUB"/>
    <property type="match status" value="1"/>
</dbReference>
<dbReference type="GO" id="GO:0016807">
    <property type="term" value="F:cysteine-type carboxypeptidase activity"/>
    <property type="evidence" value="ECO:0007669"/>
    <property type="project" value="TreeGrafter"/>
</dbReference>
<feature type="compositionally biased region" description="Low complexity" evidence="1">
    <location>
        <begin position="92"/>
        <end position="111"/>
    </location>
</feature>
<evidence type="ECO:0000259" key="2">
    <source>
        <dbReference type="Pfam" id="PF04424"/>
    </source>
</evidence>
<feature type="region of interest" description="Disordered" evidence="1">
    <location>
        <begin position="1"/>
        <end position="139"/>
    </location>
</feature>
<dbReference type="GO" id="GO:0005829">
    <property type="term" value="C:cytosol"/>
    <property type="evidence" value="ECO:0007669"/>
    <property type="project" value="TreeGrafter"/>
</dbReference>
<dbReference type="GO" id="GO:0071108">
    <property type="term" value="P:protein K48-linked deubiquitination"/>
    <property type="evidence" value="ECO:0007669"/>
    <property type="project" value="TreeGrafter"/>
</dbReference>
<dbReference type="InterPro" id="IPR033979">
    <property type="entry name" value="MINDY_domain"/>
</dbReference>
<dbReference type="PANTHER" id="PTHR18063:SF6">
    <property type="entry name" value="UBIQUITIN CARBOXYL-TERMINAL HYDROLASE"/>
    <property type="match status" value="1"/>
</dbReference>
<sequence length="577" mass="61480">MNQRPPQQLSAQDLAHFESLGVSDSTTASQQPAQQPPLPQQASRNPFLAPQPHHNAQDDLAQLSMAPSANAQPQQQPPLAGPVTAPAPFTDPPLASGLDAAAAAPPAVAQPAPAPPSGAQPTPAMSHAARSSPEPKAWPTKDVMFRGQERKIIMQNENGPCSLIAIANLLLLRGNIMLTPPDRPLVSYDYLSSLIAEYLLTQPSTTGGSNGATGGGDALERALSLLPQTRHGLNLNPSFLSNDAFHSSDGGSQSLELFELLGIKLYHGFLPDMSAPNSYELLTRAGSYDAAVDAVVQGDTLASRFFREGLGEQGSLRDLAKRGGAAVVESTGWGTSAERKALADALEISQFLDANASQLTYPGLFALSSLPEGTLATLFRFNHLSVLYRPSTADIPTDTRAPPSLLTLITDESLIDEELAVWETLADVDGSGSGEIFDGRLRPRRIEQRAAQAPAFNQAGEGNEDADFALALQLHSEERDRAERRQQRDYQRRRGHAPGSSRDPTSEARVQQQQQQQQQKRHTGSGNLFSALKGKKQQAPSAAYTSAQQGAADDLAPTSEGSGRYDGGKTKKGCVVM</sequence>
<evidence type="ECO:0000313" key="3">
    <source>
        <dbReference type="EMBL" id="PWN25543.1"/>
    </source>
</evidence>
<dbReference type="RefSeq" id="XP_025360155.1">
    <property type="nucleotide sequence ID" value="XM_025506851.1"/>
</dbReference>
<gene>
    <name evidence="3" type="ORF">BDZ90DRAFT_233988</name>
</gene>
<protein>
    <recommendedName>
        <fullName evidence="2">MINDY deubiquitinase domain-containing protein</fullName>
    </recommendedName>
</protein>
<proteinExistence type="predicted"/>
<feature type="compositionally biased region" description="Polar residues" evidence="1">
    <location>
        <begin position="1"/>
        <end position="11"/>
    </location>
</feature>
<dbReference type="GO" id="GO:1990380">
    <property type="term" value="F:K48-linked deubiquitinase activity"/>
    <property type="evidence" value="ECO:0007669"/>
    <property type="project" value="InterPro"/>
</dbReference>
<dbReference type="AlphaFoldDB" id="A0A316UNQ4"/>
<evidence type="ECO:0000313" key="4">
    <source>
        <dbReference type="Proteomes" id="UP000245884"/>
    </source>
</evidence>
<dbReference type="PANTHER" id="PTHR18063">
    <property type="entry name" value="NF-E2 INDUCIBLE PROTEIN"/>
    <property type="match status" value="1"/>
</dbReference>
<evidence type="ECO:0000256" key="1">
    <source>
        <dbReference type="SAM" id="MobiDB-lite"/>
    </source>
</evidence>
<organism evidence="3 4">
    <name type="scientific">Jaminaea rosea</name>
    <dbReference type="NCBI Taxonomy" id="1569628"/>
    <lineage>
        <taxon>Eukaryota</taxon>
        <taxon>Fungi</taxon>
        <taxon>Dikarya</taxon>
        <taxon>Basidiomycota</taxon>
        <taxon>Ustilaginomycotina</taxon>
        <taxon>Exobasidiomycetes</taxon>
        <taxon>Microstromatales</taxon>
        <taxon>Microstromatales incertae sedis</taxon>
        <taxon>Jaminaea</taxon>
    </lineage>
</organism>
<dbReference type="EMBL" id="KZ819675">
    <property type="protein sequence ID" value="PWN25543.1"/>
    <property type="molecule type" value="Genomic_DNA"/>
</dbReference>
<dbReference type="Proteomes" id="UP000245884">
    <property type="component" value="Unassembled WGS sequence"/>
</dbReference>
<dbReference type="GO" id="GO:0004843">
    <property type="term" value="F:cysteine-type deubiquitinase activity"/>
    <property type="evidence" value="ECO:0007669"/>
    <property type="project" value="InterPro"/>
</dbReference>
<dbReference type="STRING" id="1569628.A0A316UNQ4"/>
<keyword evidence="4" id="KW-1185">Reference proteome</keyword>
<accession>A0A316UNQ4</accession>
<feature type="compositionally biased region" description="Basic and acidic residues" evidence="1">
    <location>
        <begin position="478"/>
        <end position="492"/>
    </location>
</feature>
<feature type="domain" description="MINDY deubiquitinase" evidence="2">
    <location>
        <begin position="137"/>
        <end position="431"/>
    </location>
</feature>
<dbReference type="InterPro" id="IPR007518">
    <property type="entry name" value="MINDY"/>
</dbReference>
<name>A0A316UNQ4_9BASI</name>
<feature type="compositionally biased region" description="Polar residues" evidence="1">
    <location>
        <begin position="538"/>
        <end position="549"/>
    </location>
</feature>
<dbReference type="OrthoDB" id="10261212at2759"/>